<evidence type="ECO:0000256" key="9">
    <source>
        <dbReference type="HAMAP-Rule" id="MF_01057"/>
    </source>
</evidence>
<dbReference type="RefSeq" id="WP_054664968.1">
    <property type="nucleotide sequence ID" value="NZ_AYZJ01000020.1"/>
</dbReference>
<protein>
    <recommendedName>
        <fullName evidence="9">tRNA (guanine-N(7)-)-methyltransferase</fullName>
        <ecNumber evidence="9">2.1.1.33</ecNumber>
    </recommendedName>
    <alternativeName>
        <fullName evidence="9">tRNA (guanine(46)-N(7))-methyltransferase</fullName>
    </alternativeName>
    <alternativeName>
        <fullName evidence="9">tRNA(m7G46)-methyltransferase</fullName>
    </alternativeName>
</protein>
<feature type="binding site" evidence="9">
    <location>
        <begin position="192"/>
        <end position="195"/>
    </location>
    <ligand>
        <name>substrate</name>
    </ligand>
</feature>
<feature type="binding site" evidence="9">
    <location>
        <position position="44"/>
    </location>
    <ligand>
        <name>S-adenosyl-L-methionine</name>
        <dbReference type="ChEBI" id="CHEBI:59789"/>
    </ligand>
</feature>
<gene>
    <name evidence="9" type="primary">trmB</name>
    <name evidence="10" type="ORF">FC75_GL001133</name>
</gene>
<dbReference type="EC" id="2.1.1.33" evidence="9"/>
<evidence type="ECO:0000256" key="4">
    <source>
        <dbReference type="ARBA" id="ARBA00022679"/>
    </source>
</evidence>
<name>A0A0R2FG41_9LACO</name>
<dbReference type="Proteomes" id="UP000050865">
    <property type="component" value="Unassembled WGS sequence"/>
</dbReference>
<comment type="caution">
    <text evidence="10">The sequence shown here is derived from an EMBL/GenBank/DDBJ whole genome shotgun (WGS) entry which is preliminary data.</text>
</comment>
<organism evidence="10 11">
    <name type="scientific">Lacticaseibacillus camelliae DSM 22697 = JCM 13995</name>
    <dbReference type="NCBI Taxonomy" id="1423730"/>
    <lineage>
        <taxon>Bacteria</taxon>
        <taxon>Bacillati</taxon>
        <taxon>Bacillota</taxon>
        <taxon>Bacilli</taxon>
        <taxon>Lactobacillales</taxon>
        <taxon>Lactobacillaceae</taxon>
        <taxon>Lacticaseibacillus</taxon>
    </lineage>
</organism>
<dbReference type="InterPro" id="IPR029063">
    <property type="entry name" value="SAM-dependent_MTases_sf"/>
</dbReference>
<dbReference type="STRING" id="1423730.FC75_GL001133"/>
<evidence type="ECO:0000256" key="8">
    <source>
        <dbReference type="ARBA" id="ARBA00060767"/>
    </source>
</evidence>
<sequence length="221" mass="25413">MRLRNKPWAAPLIDAHPEYLSVRPEGMPGKWQARFEKPQPLFLEVGSGKGQFITEMAKLHPDRNFIALEIQEVAIAYILRKQVALKLPNLQLILGDGADLTTYFEPGEITGLYLNFSDPWPKSRHEKRRLTYKTFLAQYQAILPAGGQLQFKTDNQGFFEYSLVSMNNFGMTFELVALDLHHDGRVQDNVETEYEHKFASRGGRIYELLARFPEGKEKPSR</sequence>
<dbReference type="Pfam" id="PF02390">
    <property type="entry name" value="Methyltransf_4"/>
    <property type="match status" value="1"/>
</dbReference>
<dbReference type="HAMAP" id="MF_01057">
    <property type="entry name" value="tRNA_methyltr_TrmB"/>
    <property type="match status" value="1"/>
</dbReference>
<evidence type="ECO:0000256" key="2">
    <source>
        <dbReference type="ARBA" id="ARBA00003015"/>
    </source>
</evidence>
<dbReference type="PATRIC" id="fig|1423730.4.peg.1187"/>
<evidence type="ECO:0000256" key="7">
    <source>
        <dbReference type="ARBA" id="ARBA00060552"/>
    </source>
</evidence>
<dbReference type="GO" id="GO:0043527">
    <property type="term" value="C:tRNA methyltransferase complex"/>
    <property type="evidence" value="ECO:0007669"/>
    <property type="project" value="TreeGrafter"/>
</dbReference>
<evidence type="ECO:0000256" key="5">
    <source>
        <dbReference type="ARBA" id="ARBA00022691"/>
    </source>
</evidence>
<comment type="function">
    <text evidence="2 9">Catalyzes the formation of N(7)-methylguanine at position 46 (m7G46) in tRNA.</text>
</comment>
<dbReference type="GO" id="GO:0008176">
    <property type="term" value="F:tRNA (guanine(46)-N7)-methyltransferase activity"/>
    <property type="evidence" value="ECO:0007669"/>
    <property type="project" value="UniProtKB-UniRule"/>
</dbReference>
<keyword evidence="6 9" id="KW-0819">tRNA processing</keyword>
<feature type="binding site" evidence="9">
    <location>
        <position position="122"/>
    </location>
    <ligand>
        <name>substrate</name>
    </ligand>
</feature>
<feature type="binding site" evidence="9">
    <location>
        <position position="69"/>
    </location>
    <ligand>
        <name>S-adenosyl-L-methionine</name>
        <dbReference type="ChEBI" id="CHEBI:59789"/>
    </ligand>
</feature>
<comment type="pathway">
    <text evidence="7 9">tRNA modification; N(7)-methylguanine-tRNA biosynthesis.</text>
</comment>
<feature type="region of interest" description="Interaction with RNA" evidence="9">
    <location>
        <begin position="124"/>
        <end position="129"/>
    </location>
</feature>
<keyword evidence="4 9" id="KW-0808">Transferase</keyword>
<proteinExistence type="inferred from homology"/>
<keyword evidence="11" id="KW-1185">Reference proteome</keyword>
<evidence type="ECO:0000313" key="11">
    <source>
        <dbReference type="Proteomes" id="UP000050865"/>
    </source>
</evidence>
<dbReference type="NCBIfam" id="TIGR00091">
    <property type="entry name" value="tRNA (guanosine(46)-N7)-methyltransferase TrmB"/>
    <property type="match status" value="1"/>
</dbReference>
<dbReference type="UniPathway" id="UPA00989"/>
<evidence type="ECO:0000256" key="3">
    <source>
        <dbReference type="ARBA" id="ARBA00022603"/>
    </source>
</evidence>
<dbReference type="InterPro" id="IPR055361">
    <property type="entry name" value="tRNA_methyltr_TrmB_bact"/>
</dbReference>
<dbReference type="EMBL" id="AYZJ01000020">
    <property type="protein sequence ID" value="KRN24917.1"/>
    <property type="molecule type" value="Genomic_DNA"/>
</dbReference>
<accession>A0A0R2FG41</accession>
<dbReference type="InterPro" id="IPR003358">
    <property type="entry name" value="tRNA_(Gua-N-7)_MeTrfase_Trmb"/>
</dbReference>
<dbReference type="PANTHER" id="PTHR23417">
    <property type="entry name" value="3-DEOXY-D-MANNO-OCTULOSONIC-ACID TRANSFERASE/TRNA GUANINE-N 7 - -METHYLTRANSFERASE"/>
    <property type="match status" value="1"/>
</dbReference>
<dbReference type="PANTHER" id="PTHR23417:SF14">
    <property type="entry name" value="PENTACOTRIPEPTIDE-REPEAT REGION OF PRORP DOMAIN-CONTAINING PROTEIN"/>
    <property type="match status" value="1"/>
</dbReference>
<feature type="binding site" evidence="9">
    <location>
        <position position="118"/>
    </location>
    <ligand>
        <name>S-adenosyl-L-methionine</name>
        <dbReference type="ChEBI" id="CHEBI:59789"/>
    </ligand>
</feature>
<dbReference type="CDD" id="cd02440">
    <property type="entry name" value="AdoMet_MTases"/>
    <property type="match status" value="1"/>
</dbReference>
<dbReference type="Gene3D" id="3.40.50.150">
    <property type="entry name" value="Vaccinia Virus protein VP39"/>
    <property type="match status" value="1"/>
</dbReference>
<dbReference type="FunFam" id="3.40.50.150:FF:000035">
    <property type="entry name" value="tRNA (guanine-N(7)-)-methyltransferase"/>
    <property type="match status" value="1"/>
</dbReference>
<comment type="catalytic activity">
    <reaction evidence="1 9">
        <text>guanosine(46) in tRNA + S-adenosyl-L-methionine = N(7)-methylguanosine(46) in tRNA + S-adenosyl-L-homocysteine</text>
        <dbReference type="Rhea" id="RHEA:42708"/>
        <dbReference type="Rhea" id="RHEA-COMP:10188"/>
        <dbReference type="Rhea" id="RHEA-COMP:10189"/>
        <dbReference type="ChEBI" id="CHEBI:57856"/>
        <dbReference type="ChEBI" id="CHEBI:59789"/>
        <dbReference type="ChEBI" id="CHEBI:74269"/>
        <dbReference type="ChEBI" id="CHEBI:74480"/>
        <dbReference type="EC" id="2.1.1.33"/>
    </reaction>
</comment>
<dbReference type="AlphaFoldDB" id="A0A0R2FG41"/>
<comment type="similarity">
    <text evidence="8 9">Belongs to the class I-like SAM-binding methyltransferase superfamily. TrmB family.</text>
</comment>
<dbReference type="PROSITE" id="PS51625">
    <property type="entry name" value="SAM_MT_TRMB"/>
    <property type="match status" value="1"/>
</dbReference>
<evidence type="ECO:0000313" key="10">
    <source>
        <dbReference type="EMBL" id="KRN24917.1"/>
    </source>
</evidence>
<evidence type="ECO:0000256" key="6">
    <source>
        <dbReference type="ARBA" id="ARBA00022694"/>
    </source>
</evidence>
<reference evidence="10 11" key="1">
    <citation type="journal article" date="2015" name="Genome Announc.">
        <title>Expanding the biotechnology potential of lactobacilli through comparative genomics of 213 strains and associated genera.</title>
        <authorList>
            <person name="Sun Z."/>
            <person name="Harris H.M."/>
            <person name="McCann A."/>
            <person name="Guo C."/>
            <person name="Argimon S."/>
            <person name="Zhang W."/>
            <person name="Yang X."/>
            <person name="Jeffery I.B."/>
            <person name="Cooney J.C."/>
            <person name="Kagawa T.F."/>
            <person name="Liu W."/>
            <person name="Song Y."/>
            <person name="Salvetti E."/>
            <person name="Wrobel A."/>
            <person name="Rasinkangas P."/>
            <person name="Parkhill J."/>
            <person name="Rea M.C."/>
            <person name="O'Sullivan O."/>
            <person name="Ritari J."/>
            <person name="Douillard F.P."/>
            <person name="Paul Ross R."/>
            <person name="Yang R."/>
            <person name="Briner A.E."/>
            <person name="Felis G.E."/>
            <person name="de Vos W.M."/>
            <person name="Barrangou R."/>
            <person name="Klaenhammer T.R."/>
            <person name="Caufield P.W."/>
            <person name="Cui Y."/>
            <person name="Zhang H."/>
            <person name="O'Toole P.W."/>
        </authorList>
    </citation>
    <scope>NUCLEOTIDE SEQUENCE [LARGE SCALE GENOMIC DNA]</scope>
    <source>
        <strain evidence="10 11">DSM 22697</strain>
    </source>
</reference>
<dbReference type="OrthoDB" id="9802090at2"/>
<dbReference type="SUPFAM" id="SSF53335">
    <property type="entry name" value="S-adenosyl-L-methionine-dependent methyltransferases"/>
    <property type="match status" value="1"/>
</dbReference>
<feature type="binding site" evidence="9">
    <location>
        <position position="96"/>
    </location>
    <ligand>
        <name>S-adenosyl-L-methionine</name>
        <dbReference type="ChEBI" id="CHEBI:59789"/>
    </ligand>
</feature>
<keyword evidence="5 9" id="KW-0949">S-adenosyl-L-methionine</keyword>
<keyword evidence="3 9" id="KW-0489">Methyltransferase</keyword>
<evidence type="ECO:0000256" key="1">
    <source>
        <dbReference type="ARBA" id="ARBA00000142"/>
    </source>
</evidence>
<feature type="binding site" evidence="9">
    <location>
        <position position="154"/>
    </location>
    <ligand>
        <name>substrate</name>
    </ligand>
</feature>
<dbReference type="NCBIfam" id="NF001080">
    <property type="entry name" value="PRK00121.2-2"/>
    <property type="match status" value="1"/>
</dbReference>